<proteinExistence type="inferred from homology"/>
<evidence type="ECO:0000313" key="5">
    <source>
        <dbReference type="Proteomes" id="UP000799324"/>
    </source>
</evidence>
<dbReference type="GO" id="GO:0016491">
    <property type="term" value="F:oxidoreductase activity"/>
    <property type="evidence" value="ECO:0007669"/>
    <property type="project" value="UniProtKB-KW"/>
</dbReference>
<reference evidence="4" key="1">
    <citation type="journal article" date="2020" name="Stud. Mycol.">
        <title>101 Dothideomycetes genomes: a test case for predicting lifestyles and emergence of pathogens.</title>
        <authorList>
            <person name="Haridas S."/>
            <person name="Albert R."/>
            <person name="Binder M."/>
            <person name="Bloem J."/>
            <person name="Labutti K."/>
            <person name="Salamov A."/>
            <person name="Andreopoulos B."/>
            <person name="Baker S."/>
            <person name="Barry K."/>
            <person name="Bills G."/>
            <person name="Bluhm B."/>
            <person name="Cannon C."/>
            <person name="Castanera R."/>
            <person name="Culley D."/>
            <person name="Daum C."/>
            <person name="Ezra D."/>
            <person name="Gonzalez J."/>
            <person name="Henrissat B."/>
            <person name="Kuo A."/>
            <person name="Liang C."/>
            <person name="Lipzen A."/>
            <person name="Lutzoni F."/>
            <person name="Magnuson J."/>
            <person name="Mondo S."/>
            <person name="Nolan M."/>
            <person name="Ohm R."/>
            <person name="Pangilinan J."/>
            <person name="Park H.-J."/>
            <person name="Ramirez L."/>
            <person name="Alfaro M."/>
            <person name="Sun H."/>
            <person name="Tritt A."/>
            <person name="Yoshinaga Y."/>
            <person name="Zwiers L.-H."/>
            <person name="Turgeon B."/>
            <person name="Goodwin S."/>
            <person name="Spatafora J."/>
            <person name="Crous P."/>
            <person name="Grigoriev I."/>
        </authorList>
    </citation>
    <scope>NUCLEOTIDE SEQUENCE</scope>
    <source>
        <strain evidence="4">CBS 122681</strain>
    </source>
</reference>
<accession>A0A6A6SQU0</accession>
<gene>
    <name evidence="4" type="ORF">K491DRAFT_612607</name>
</gene>
<feature type="non-terminal residue" evidence="4">
    <location>
        <position position="1"/>
    </location>
</feature>
<dbReference type="Pfam" id="PF11807">
    <property type="entry name" value="UstYa"/>
    <property type="match status" value="1"/>
</dbReference>
<organism evidence="4 5">
    <name type="scientific">Lophiostoma macrostomum CBS 122681</name>
    <dbReference type="NCBI Taxonomy" id="1314788"/>
    <lineage>
        <taxon>Eukaryota</taxon>
        <taxon>Fungi</taxon>
        <taxon>Dikarya</taxon>
        <taxon>Ascomycota</taxon>
        <taxon>Pezizomycotina</taxon>
        <taxon>Dothideomycetes</taxon>
        <taxon>Pleosporomycetidae</taxon>
        <taxon>Pleosporales</taxon>
        <taxon>Lophiostomataceae</taxon>
        <taxon>Lophiostoma</taxon>
    </lineage>
</organism>
<keyword evidence="5" id="KW-1185">Reference proteome</keyword>
<evidence type="ECO:0000256" key="1">
    <source>
        <dbReference type="ARBA" id="ARBA00004685"/>
    </source>
</evidence>
<comment type="similarity">
    <text evidence="3">Belongs to the ustYa family.</text>
</comment>
<evidence type="ECO:0000313" key="4">
    <source>
        <dbReference type="EMBL" id="KAF2648524.1"/>
    </source>
</evidence>
<name>A0A6A6SQU0_9PLEO</name>
<sequence length="143" mass="16372">ASNAAWELLYPKGGTFFSHRPEVPQRSTLSVFHQLHCLDAIRQAYYTAYNAAMRGEKLDADSIPEMAGEEHVKHCVELIRQSLTCMADRTIEMKNQEGGVTGFGTTHQCADYEELVRRVEQWHRENGEDMEVESTHAHHQHPH</sequence>
<evidence type="ECO:0000256" key="2">
    <source>
        <dbReference type="ARBA" id="ARBA00023002"/>
    </source>
</evidence>
<dbReference type="InterPro" id="IPR021765">
    <property type="entry name" value="UstYa-like"/>
</dbReference>
<dbReference type="OrthoDB" id="3687641at2759"/>
<protein>
    <submittedName>
        <fullName evidence="4">Uncharacterized protein</fullName>
    </submittedName>
</protein>
<evidence type="ECO:0000256" key="3">
    <source>
        <dbReference type="ARBA" id="ARBA00035112"/>
    </source>
</evidence>
<dbReference type="PANTHER" id="PTHR33365:SF11">
    <property type="entry name" value="TAT PATHWAY SIGNAL SEQUENCE"/>
    <property type="match status" value="1"/>
</dbReference>
<dbReference type="Proteomes" id="UP000799324">
    <property type="component" value="Unassembled WGS sequence"/>
</dbReference>
<dbReference type="EMBL" id="MU004534">
    <property type="protein sequence ID" value="KAF2648524.1"/>
    <property type="molecule type" value="Genomic_DNA"/>
</dbReference>
<keyword evidence="2" id="KW-0560">Oxidoreductase</keyword>
<dbReference type="PANTHER" id="PTHR33365">
    <property type="entry name" value="YALI0B05434P"/>
    <property type="match status" value="1"/>
</dbReference>
<dbReference type="AlphaFoldDB" id="A0A6A6SQU0"/>
<comment type="pathway">
    <text evidence="1">Mycotoxin biosynthesis.</text>
</comment>
<dbReference type="GO" id="GO:0043386">
    <property type="term" value="P:mycotoxin biosynthetic process"/>
    <property type="evidence" value="ECO:0007669"/>
    <property type="project" value="InterPro"/>
</dbReference>